<reference evidence="2 3" key="1">
    <citation type="journal article" date="2023" name="Sci. Data">
        <title>Genome assembly of the Korean intertidal mud-creeper Batillaria attramentaria.</title>
        <authorList>
            <person name="Patra A.K."/>
            <person name="Ho P.T."/>
            <person name="Jun S."/>
            <person name="Lee S.J."/>
            <person name="Kim Y."/>
            <person name="Won Y.J."/>
        </authorList>
    </citation>
    <scope>NUCLEOTIDE SEQUENCE [LARGE SCALE GENOMIC DNA]</scope>
    <source>
        <strain evidence="2">Wonlab-2016</strain>
    </source>
</reference>
<evidence type="ECO:0000313" key="2">
    <source>
        <dbReference type="EMBL" id="KAK7480402.1"/>
    </source>
</evidence>
<protein>
    <submittedName>
        <fullName evidence="2">Uncharacterized protein</fullName>
    </submittedName>
</protein>
<dbReference type="AlphaFoldDB" id="A0ABD0K013"/>
<accession>A0ABD0K013</accession>
<evidence type="ECO:0000256" key="1">
    <source>
        <dbReference type="SAM" id="MobiDB-lite"/>
    </source>
</evidence>
<evidence type="ECO:0000313" key="3">
    <source>
        <dbReference type="Proteomes" id="UP001519460"/>
    </source>
</evidence>
<keyword evidence="3" id="KW-1185">Reference proteome</keyword>
<dbReference type="EMBL" id="JACVVK020000282">
    <property type="protein sequence ID" value="KAK7480402.1"/>
    <property type="molecule type" value="Genomic_DNA"/>
</dbReference>
<sequence>MWQSSVTELLSTRLSWPMATEWDNYGDELKHDKTTHRCWLRAVPGGSPVPRGHCDGATTVLLRQPAIQLKQPSGTPDRRSRRLPAVRRADSPEGTDKLPARQ</sequence>
<feature type="region of interest" description="Disordered" evidence="1">
    <location>
        <begin position="64"/>
        <end position="102"/>
    </location>
</feature>
<proteinExistence type="predicted"/>
<feature type="compositionally biased region" description="Basic and acidic residues" evidence="1">
    <location>
        <begin position="87"/>
        <end position="102"/>
    </location>
</feature>
<gene>
    <name evidence="2" type="ORF">BaRGS_00028321</name>
</gene>
<organism evidence="2 3">
    <name type="scientific">Batillaria attramentaria</name>
    <dbReference type="NCBI Taxonomy" id="370345"/>
    <lineage>
        <taxon>Eukaryota</taxon>
        <taxon>Metazoa</taxon>
        <taxon>Spiralia</taxon>
        <taxon>Lophotrochozoa</taxon>
        <taxon>Mollusca</taxon>
        <taxon>Gastropoda</taxon>
        <taxon>Caenogastropoda</taxon>
        <taxon>Sorbeoconcha</taxon>
        <taxon>Cerithioidea</taxon>
        <taxon>Batillariidae</taxon>
        <taxon>Batillaria</taxon>
    </lineage>
</organism>
<name>A0ABD0K013_9CAEN</name>
<dbReference type="Proteomes" id="UP001519460">
    <property type="component" value="Unassembled WGS sequence"/>
</dbReference>
<comment type="caution">
    <text evidence="2">The sequence shown here is derived from an EMBL/GenBank/DDBJ whole genome shotgun (WGS) entry which is preliminary data.</text>
</comment>